<dbReference type="PANTHER" id="PTHR42103:SF2">
    <property type="entry name" value="AB HYDROLASE-1 DOMAIN-CONTAINING PROTEIN"/>
    <property type="match status" value="1"/>
</dbReference>
<reference evidence="1 2" key="1">
    <citation type="journal article" date="2013" name="Nat. Commun.">
        <title>The evolution and pathogenic mechanisms of the rice sheath blight pathogen.</title>
        <authorList>
            <person name="Zheng A."/>
            <person name="Lin R."/>
            <person name="Xu L."/>
            <person name="Qin P."/>
            <person name="Tang C."/>
            <person name="Ai P."/>
            <person name="Zhang D."/>
            <person name="Liu Y."/>
            <person name="Sun Z."/>
            <person name="Feng H."/>
            <person name="Wang Y."/>
            <person name="Chen Y."/>
            <person name="Liang X."/>
            <person name="Fu R."/>
            <person name="Li Q."/>
            <person name="Zhang J."/>
            <person name="Yu X."/>
            <person name="Xie Z."/>
            <person name="Ding L."/>
            <person name="Guan P."/>
            <person name="Tang J."/>
            <person name="Liang Y."/>
            <person name="Wang S."/>
            <person name="Deng Q."/>
            <person name="Li S."/>
            <person name="Zhu J."/>
            <person name="Wang L."/>
            <person name="Liu H."/>
            <person name="Li P."/>
        </authorList>
    </citation>
    <scope>NUCLEOTIDE SEQUENCE [LARGE SCALE GENOMIC DNA]</scope>
    <source>
        <strain evidence="2">AG-1 IA</strain>
    </source>
</reference>
<dbReference type="PANTHER" id="PTHR42103">
    <property type="entry name" value="ALPHA/BETA-HYDROLASES SUPERFAMILY PROTEIN"/>
    <property type="match status" value="1"/>
</dbReference>
<protein>
    <submittedName>
        <fullName evidence="1">Alpha/beta hydrolase family domain-containing protein</fullName>
    </submittedName>
</protein>
<dbReference type="AlphaFoldDB" id="L8WQ18"/>
<dbReference type="OrthoDB" id="10260961at2759"/>
<evidence type="ECO:0000313" key="2">
    <source>
        <dbReference type="Proteomes" id="UP000011668"/>
    </source>
</evidence>
<dbReference type="Gene3D" id="3.40.50.1820">
    <property type="entry name" value="alpha/beta hydrolase"/>
    <property type="match status" value="1"/>
</dbReference>
<dbReference type="OMA" id="QVTDIIC"/>
<proteinExistence type="predicted"/>
<gene>
    <name evidence="1" type="ORF">AG1IA_05864</name>
</gene>
<dbReference type="Proteomes" id="UP000011668">
    <property type="component" value="Unassembled WGS sequence"/>
</dbReference>
<accession>L8WQ18</accession>
<keyword evidence="1" id="KW-0378">Hydrolase</keyword>
<comment type="caution">
    <text evidence="1">The sequence shown here is derived from an EMBL/GenBank/DDBJ whole genome shotgun (WGS) entry which is preliminary data.</text>
</comment>
<name>L8WQ18_THACA</name>
<sequence length="300" mass="32738">MSALISSNIIPETTIVPLSAGHTLEVDIYTALADTINLGAQKIAVLCHPWSWLGGCKDDPVLESIAVTLNVKLNMHVLVPNARSVGNSTGRASFSGKSEAADLEELTQWYINKGYSHGSLLASCHPILPDPIQTYHILLSYPLSPLPLLTFFNASTYREHLSRLVSNPQARVLILFGDKDQFTGISNYQSWANNLEQAQGSSTSEAIGSGAIEVKMVTGADHFWRGRFNRQMTEAIITWLEKYDPVHRSSGRLATTLANDDTANLFCSKRLSPGQLELSRPAFAPCSFGSNLTFACSKPN</sequence>
<dbReference type="EMBL" id="AFRT01001515">
    <property type="protein sequence ID" value="ELU40105.1"/>
    <property type="molecule type" value="Genomic_DNA"/>
</dbReference>
<dbReference type="InterPro" id="IPR029058">
    <property type="entry name" value="AB_hydrolase_fold"/>
</dbReference>
<dbReference type="GO" id="GO:0016787">
    <property type="term" value="F:hydrolase activity"/>
    <property type="evidence" value="ECO:0007669"/>
    <property type="project" value="UniProtKB-KW"/>
</dbReference>
<dbReference type="HOGENOM" id="CLU_035149_1_0_1"/>
<keyword evidence="2" id="KW-1185">Reference proteome</keyword>
<evidence type="ECO:0000313" key="1">
    <source>
        <dbReference type="EMBL" id="ELU40105.1"/>
    </source>
</evidence>
<organism evidence="1 2">
    <name type="scientific">Thanatephorus cucumeris (strain AG1-IA)</name>
    <name type="common">Rice sheath blight fungus</name>
    <name type="synonym">Rhizoctonia solani</name>
    <dbReference type="NCBI Taxonomy" id="983506"/>
    <lineage>
        <taxon>Eukaryota</taxon>
        <taxon>Fungi</taxon>
        <taxon>Dikarya</taxon>
        <taxon>Basidiomycota</taxon>
        <taxon>Agaricomycotina</taxon>
        <taxon>Agaricomycetes</taxon>
        <taxon>Cantharellales</taxon>
        <taxon>Ceratobasidiaceae</taxon>
        <taxon>Rhizoctonia</taxon>
        <taxon>Rhizoctonia solani AG-1</taxon>
    </lineage>
</organism>
<dbReference type="SUPFAM" id="SSF53474">
    <property type="entry name" value="alpha/beta-Hydrolases"/>
    <property type="match status" value="1"/>
</dbReference>
<dbReference type="STRING" id="983506.L8WQ18"/>